<dbReference type="EMBL" id="VSSQ01020336">
    <property type="protein sequence ID" value="MPM65111.1"/>
    <property type="molecule type" value="Genomic_DNA"/>
</dbReference>
<sequence length="69" mass="7147">MDAVNPAVGRDFHDILGTERAFVDAARGNPDVAFIVLDGKIAAGGGGHAVIIQVAQRRNQNVSGVGVHQ</sequence>
<comment type="caution">
    <text evidence="1">The sequence shown here is derived from an EMBL/GenBank/DDBJ whole genome shotgun (WGS) entry which is preliminary data.</text>
</comment>
<organism evidence="1">
    <name type="scientific">bioreactor metagenome</name>
    <dbReference type="NCBI Taxonomy" id="1076179"/>
    <lineage>
        <taxon>unclassified sequences</taxon>
        <taxon>metagenomes</taxon>
        <taxon>ecological metagenomes</taxon>
    </lineage>
</organism>
<evidence type="ECO:0000313" key="1">
    <source>
        <dbReference type="EMBL" id="MPM65111.1"/>
    </source>
</evidence>
<gene>
    <name evidence="1" type="ORF">SDC9_112003</name>
</gene>
<dbReference type="AlphaFoldDB" id="A0A645BKQ4"/>
<protein>
    <submittedName>
        <fullName evidence="1">Uncharacterized protein</fullName>
    </submittedName>
</protein>
<reference evidence="1" key="1">
    <citation type="submission" date="2019-08" db="EMBL/GenBank/DDBJ databases">
        <authorList>
            <person name="Kucharzyk K."/>
            <person name="Murdoch R.W."/>
            <person name="Higgins S."/>
            <person name="Loffler F."/>
        </authorList>
    </citation>
    <scope>NUCLEOTIDE SEQUENCE</scope>
</reference>
<proteinExistence type="predicted"/>
<accession>A0A645BKQ4</accession>
<name>A0A645BKQ4_9ZZZZ</name>